<proteinExistence type="predicted"/>
<organism evidence="1 2">
    <name type="scientific">Dibothriocephalus latus</name>
    <name type="common">Fish tapeworm</name>
    <name type="synonym">Diphyllobothrium latum</name>
    <dbReference type="NCBI Taxonomy" id="60516"/>
    <lineage>
        <taxon>Eukaryota</taxon>
        <taxon>Metazoa</taxon>
        <taxon>Spiralia</taxon>
        <taxon>Lophotrochozoa</taxon>
        <taxon>Platyhelminthes</taxon>
        <taxon>Cestoda</taxon>
        <taxon>Eucestoda</taxon>
        <taxon>Diphyllobothriidea</taxon>
        <taxon>Diphyllobothriidae</taxon>
        <taxon>Dibothriocephalus</taxon>
    </lineage>
</organism>
<evidence type="ECO:0000313" key="2">
    <source>
        <dbReference type="Proteomes" id="UP000281553"/>
    </source>
</evidence>
<evidence type="ECO:0008006" key="3">
    <source>
        <dbReference type="Google" id="ProtNLM"/>
    </source>
</evidence>
<dbReference type="OrthoDB" id="10070415at2759"/>
<gene>
    <name evidence="1" type="ORF">DILT_LOCUS17802</name>
</gene>
<name>A0A3P7R808_DIBLA</name>
<accession>A0A3P7R808</accession>
<evidence type="ECO:0000313" key="1">
    <source>
        <dbReference type="EMBL" id="VDN39236.1"/>
    </source>
</evidence>
<dbReference type="EMBL" id="UYRU01094865">
    <property type="protein sequence ID" value="VDN39236.1"/>
    <property type="molecule type" value="Genomic_DNA"/>
</dbReference>
<dbReference type="Proteomes" id="UP000281553">
    <property type="component" value="Unassembled WGS sequence"/>
</dbReference>
<reference evidence="1 2" key="1">
    <citation type="submission" date="2018-11" db="EMBL/GenBank/DDBJ databases">
        <authorList>
            <consortium name="Pathogen Informatics"/>
        </authorList>
    </citation>
    <scope>NUCLEOTIDE SEQUENCE [LARGE SCALE GENOMIC DNA]</scope>
</reference>
<sequence>MQRFGCSEHFTYGVRLLHDGMMARVTDDGMVSEAFELTNALKQGCFPAPTLFSLLFSVVLMDAYTGIGESGIIRG</sequence>
<protein>
    <recommendedName>
        <fullName evidence="3">Reverse transcriptase domain-containing protein</fullName>
    </recommendedName>
</protein>
<dbReference type="AlphaFoldDB" id="A0A3P7R808"/>
<keyword evidence="2" id="KW-1185">Reference proteome</keyword>